<organism evidence="2 3">
    <name type="scientific">Mya arenaria</name>
    <name type="common">Soft-shell clam</name>
    <dbReference type="NCBI Taxonomy" id="6604"/>
    <lineage>
        <taxon>Eukaryota</taxon>
        <taxon>Metazoa</taxon>
        <taxon>Spiralia</taxon>
        <taxon>Lophotrochozoa</taxon>
        <taxon>Mollusca</taxon>
        <taxon>Bivalvia</taxon>
        <taxon>Autobranchia</taxon>
        <taxon>Heteroconchia</taxon>
        <taxon>Euheterodonta</taxon>
        <taxon>Imparidentia</taxon>
        <taxon>Neoheterodontei</taxon>
        <taxon>Myida</taxon>
        <taxon>Myoidea</taxon>
        <taxon>Myidae</taxon>
        <taxon>Mya</taxon>
    </lineage>
</organism>
<proteinExistence type="predicted"/>
<accession>A0ABY7GC04</accession>
<gene>
    <name evidence="2" type="ORF">MAR_034482</name>
</gene>
<feature type="compositionally biased region" description="Basic and acidic residues" evidence="1">
    <location>
        <begin position="89"/>
        <end position="99"/>
    </location>
</feature>
<feature type="compositionally biased region" description="Basic and acidic residues" evidence="1">
    <location>
        <begin position="40"/>
        <end position="52"/>
    </location>
</feature>
<evidence type="ECO:0000256" key="1">
    <source>
        <dbReference type="SAM" id="MobiDB-lite"/>
    </source>
</evidence>
<reference evidence="2" key="1">
    <citation type="submission" date="2022-11" db="EMBL/GenBank/DDBJ databases">
        <title>Centuries of genome instability and evolution in soft-shell clam transmissible cancer (bioRxiv).</title>
        <authorList>
            <person name="Hart S.F.M."/>
            <person name="Yonemitsu M.A."/>
            <person name="Giersch R.M."/>
            <person name="Beal B.F."/>
            <person name="Arriagada G."/>
            <person name="Davis B.W."/>
            <person name="Ostrander E.A."/>
            <person name="Goff S.P."/>
            <person name="Metzger M.J."/>
        </authorList>
    </citation>
    <scope>NUCLEOTIDE SEQUENCE</scope>
    <source>
        <strain evidence="2">MELC-2E11</strain>
        <tissue evidence="2">Siphon/mantle</tissue>
    </source>
</reference>
<sequence>MSQQAARPKQPPKTTRPSPPKQRTSTGASTTKPKVTNPKPEQENKKEKKEESNSEPASPEVDDEAFARQLQQQLSQELEDQDAAFARQLHQEEQDRAQLEDEDDNTTPAMEPDTALPPSLRRPQPSPYGRVEAPSGVVEEENEDTEAGVKDDATRTAETGGTVRPSLRPTPGLGGGRIRPLAPPRLSPGSGLEPSVGADGGIDPLPGVRLNPAGNRTKRIVDTFTNLPEGELDPDFMVLDLGENERQREANFINIMRDPFLLMMMLMGRHPGLMVPDDVDLNDYESLWELAERLGDVRNRGMTENDIKKLPCRKYNSIGNSGEDSCNGAKGH</sequence>
<dbReference type="EMBL" id="CP111028">
    <property type="protein sequence ID" value="WAR31940.1"/>
    <property type="molecule type" value="Genomic_DNA"/>
</dbReference>
<dbReference type="Proteomes" id="UP001164746">
    <property type="component" value="Chromosome 17"/>
</dbReference>
<evidence type="ECO:0000313" key="2">
    <source>
        <dbReference type="EMBL" id="WAR31940.1"/>
    </source>
</evidence>
<feature type="region of interest" description="Disordered" evidence="1">
    <location>
        <begin position="1"/>
        <end position="210"/>
    </location>
</feature>
<protein>
    <submittedName>
        <fullName evidence="2">Uncharacterized protein</fullName>
    </submittedName>
</protein>
<evidence type="ECO:0000313" key="3">
    <source>
        <dbReference type="Proteomes" id="UP001164746"/>
    </source>
</evidence>
<feature type="compositionally biased region" description="Polar residues" evidence="1">
    <location>
        <begin position="12"/>
        <end position="34"/>
    </location>
</feature>
<keyword evidence="3" id="KW-1185">Reference proteome</keyword>
<name>A0ABY7GC04_MYAAR</name>